<protein>
    <submittedName>
        <fullName evidence="2">tRNA (Adenosine(37)-N6)-threonylcarbamoyltransferase complex dimerization subunit type 1 TsaB</fullName>
    </submittedName>
</protein>
<dbReference type="NCBIfam" id="TIGR03725">
    <property type="entry name" value="T6A_YeaZ"/>
    <property type="match status" value="1"/>
</dbReference>
<dbReference type="SUPFAM" id="SSF53067">
    <property type="entry name" value="Actin-like ATPase domain"/>
    <property type="match status" value="2"/>
</dbReference>
<evidence type="ECO:0000313" key="3">
    <source>
        <dbReference type="Proteomes" id="UP000630142"/>
    </source>
</evidence>
<dbReference type="AlphaFoldDB" id="A0A8J3GL43"/>
<keyword evidence="3" id="KW-1185">Reference proteome</keyword>
<dbReference type="InterPro" id="IPR022496">
    <property type="entry name" value="T6A_TsaB"/>
</dbReference>
<dbReference type="GO" id="GO:0005829">
    <property type="term" value="C:cytosol"/>
    <property type="evidence" value="ECO:0007669"/>
    <property type="project" value="TreeGrafter"/>
</dbReference>
<dbReference type="Pfam" id="PF00814">
    <property type="entry name" value="TsaD"/>
    <property type="match status" value="1"/>
</dbReference>
<gene>
    <name evidence="2" type="ORF">GCM10016234_22620</name>
</gene>
<dbReference type="Gene3D" id="3.30.420.40">
    <property type="match status" value="2"/>
</dbReference>
<accession>A0A8J3GL43</accession>
<dbReference type="CDD" id="cd24032">
    <property type="entry name" value="ASKHA_NBD_TsaB"/>
    <property type="match status" value="1"/>
</dbReference>
<reference evidence="2" key="2">
    <citation type="submission" date="2020-09" db="EMBL/GenBank/DDBJ databases">
        <authorList>
            <person name="Sun Q."/>
            <person name="Kim S."/>
        </authorList>
    </citation>
    <scope>NUCLEOTIDE SEQUENCE</scope>
    <source>
        <strain evidence="2">KCTC 42249</strain>
    </source>
</reference>
<name>A0A8J3GL43_9HYPH</name>
<dbReference type="RefSeq" id="WP_189503892.1">
    <property type="nucleotide sequence ID" value="NZ_BMZQ01000002.1"/>
</dbReference>
<dbReference type="InterPro" id="IPR043129">
    <property type="entry name" value="ATPase_NBD"/>
</dbReference>
<organism evidence="2 3">
    <name type="scientific">Tianweitania populi</name>
    <dbReference type="NCBI Taxonomy" id="1607949"/>
    <lineage>
        <taxon>Bacteria</taxon>
        <taxon>Pseudomonadati</taxon>
        <taxon>Pseudomonadota</taxon>
        <taxon>Alphaproteobacteria</taxon>
        <taxon>Hyphomicrobiales</taxon>
        <taxon>Phyllobacteriaceae</taxon>
        <taxon>Tianweitania</taxon>
    </lineage>
</organism>
<evidence type="ECO:0000313" key="2">
    <source>
        <dbReference type="EMBL" id="GHD15560.1"/>
    </source>
</evidence>
<sequence length="222" mass="22438">MTLLAIDTSANLCAACVWEGDAALASITEDIGTGHAELLMGMIDDVLAHAGKTYTDLTRIGVVIGPGSFTGVRVGVSTARGLALALNIPAVGVTTLEGLAAEAHALHPGVPVLAVIDARREQLYSALYDPAGAVLAEPAVLDADATLARVGNTDLILTGSGSAALEAGMPGRTIAAATATASIETYARLTAAKPANSDKPKPLYLRGADAKPQASFVLPGRD</sequence>
<evidence type="ECO:0000259" key="1">
    <source>
        <dbReference type="Pfam" id="PF00814"/>
    </source>
</evidence>
<dbReference type="PANTHER" id="PTHR11735:SF11">
    <property type="entry name" value="TRNA THREONYLCARBAMOYLADENOSINE BIOSYNTHESIS PROTEIN TSAB"/>
    <property type="match status" value="1"/>
</dbReference>
<dbReference type="Proteomes" id="UP000630142">
    <property type="component" value="Unassembled WGS sequence"/>
</dbReference>
<dbReference type="GO" id="GO:0002949">
    <property type="term" value="P:tRNA threonylcarbamoyladenosine modification"/>
    <property type="evidence" value="ECO:0007669"/>
    <property type="project" value="InterPro"/>
</dbReference>
<feature type="domain" description="Gcp-like" evidence="1">
    <location>
        <begin position="34"/>
        <end position="147"/>
    </location>
</feature>
<comment type="caution">
    <text evidence="2">The sequence shown here is derived from an EMBL/GenBank/DDBJ whole genome shotgun (WGS) entry which is preliminary data.</text>
</comment>
<reference evidence="2" key="1">
    <citation type="journal article" date="2014" name="Int. J. Syst. Evol. Microbiol.">
        <title>Complete genome sequence of Corynebacterium casei LMG S-19264T (=DSM 44701T), isolated from a smear-ripened cheese.</title>
        <authorList>
            <consortium name="US DOE Joint Genome Institute (JGI-PGF)"/>
            <person name="Walter F."/>
            <person name="Albersmeier A."/>
            <person name="Kalinowski J."/>
            <person name="Ruckert C."/>
        </authorList>
    </citation>
    <scope>NUCLEOTIDE SEQUENCE</scope>
    <source>
        <strain evidence="2">KCTC 42249</strain>
    </source>
</reference>
<dbReference type="PANTHER" id="PTHR11735">
    <property type="entry name" value="TRNA N6-ADENOSINE THREONYLCARBAMOYLTRANSFERASE"/>
    <property type="match status" value="1"/>
</dbReference>
<dbReference type="InterPro" id="IPR000905">
    <property type="entry name" value="Gcp-like_dom"/>
</dbReference>
<dbReference type="EMBL" id="BMZQ01000002">
    <property type="protein sequence ID" value="GHD15560.1"/>
    <property type="molecule type" value="Genomic_DNA"/>
</dbReference>
<proteinExistence type="predicted"/>